<dbReference type="PANTHER" id="PTHR43320">
    <property type="entry name" value="SUGAR KINASE"/>
    <property type="match status" value="1"/>
</dbReference>
<proteinExistence type="inferred from homology"/>
<dbReference type="PANTHER" id="PTHR43320:SF2">
    <property type="entry name" value="2-DEHYDRO-3-DEOXYGLUCONOKINASE_2-DEHYDRO-3-DEOXYGALACTONOKINASE"/>
    <property type="match status" value="1"/>
</dbReference>
<evidence type="ECO:0000313" key="5">
    <source>
        <dbReference type="EMBL" id="PJF46865.1"/>
    </source>
</evidence>
<dbReference type="Pfam" id="PF00294">
    <property type="entry name" value="PfkB"/>
    <property type="match status" value="1"/>
</dbReference>
<accession>A0A2M8QAQ5</accession>
<gene>
    <name evidence="5" type="ORF">CUN48_11610</name>
</gene>
<evidence type="ECO:0000259" key="4">
    <source>
        <dbReference type="Pfam" id="PF00294"/>
    </source>
</evidence>
<dbReference type="InterPro" id="IPR011611">
    <property type="entry name" value="PfkB_dom"/>
</dbReference>
<name>A0A2M8QAQ5_9CHLR</name>
<comment type="caution">
    <text evidence="5">The sequence shown here is derived from an EMBL/GenBank/DDBJ whole genome shotgun (WGS) entry which is preliminary data.</text>
</comment>
<keyword evidence="3 5" id="KW-0418">Kinase</keyword>
<evidence type="ECO:0000256" key="2">
    <source>
        <dbReference type="ARBA" id="ARBA00022679"/>
    </source>
</evidence>
<evidence type="ECO:0000256" key="3">
    <source>
        <dbReference type="ARBA" id="ARBA00022777"/>
    </source>
</evidence>
<dbReference type="Gene3D" id="3.40.1190.20">
    <property type="match status" value="1"/>
</dbReference>
<evidence type="ECO:0000256" key="1">
    <source>
        <dbReference type="ARBA" id="ARBA00010688"/>
    </source>
</evidence>
<dbReference type="Proteomes" id="UP000230790">
    <property type="component" value="Unassembled WGS sequence"/>
</dbReference>
<dbReference type="EMBL" id="PGTN01000086">
    <property type="protein sequence ID" value="PJF46865.1"/>
    <property type="molecule type" value="Genomic_DNA"/>
</dbReference>
<dbReference type="SUPFAM" id="SSF53613">
    <property type="entry name" value="Ribokinase-like"/>
    <property type="match status" value="1"/>
</dbReference>
<evidence type="ECO:0000313" key="6">
    <source>
        <dbReference type="Proteomes" id="UP000230790"/>
    </source>
</evidence>
<dbReference type="AlphaFoldDB" id="A0A2M8QAQ5"/>
<organism evidence="5 6">
    <name type="scientific">Candidatus Thermofonsia Clade 3 bacterium</name>
    <dbReference type="NCBI Taxonomy" id="2364212"/>
    <lineage>
        <taxon>Bacteria</taxon>
        <taxon>Bacillati</taxon>
        <taxon>Chloroflexota</taxon>
        <taxon>Candidatus Thermofontia</taxon>
        <taxon>Candidatus Thermofonsia Clade 3</taxon>
    </lineage>
</organism>
<dbReference type="GO" id="GO:0016301">
    <property type="term" value="F:kinase activity"/>
    <property type="evidence" value="ECO:0007669"/>
    <property type="project" value="UniProtKB-KW"/>
</dbReference>
<keyword evidence="2" id="KW-0808">Transferase</keyword>
<sequence length="323" mass="35204">MPEQFDFITLGETMVRLSPPGFQRIAQAQSFDFQIGGAESNVAINLAWLGFKTAWLSRMPDNPLGRRVVSQIASHGVDTSGVRFVPGGRVGVYFIELATPPRPNRVIYDRAGSAASQMTSADVDFDRITQARWLHMTGITPALSASCRAMTADVMRFARDHGLIVSFDVNYRALLWSAQEAGRVLEPLMPLCHYVFVAHRDAMTLFAAPEAPRRAAEVLRLRFGCDVLVMTLAEAGAIAQTESHQVEVPQPFKVPQIVDRIGAGDAFDAGFMAARVWGLSLEASLHYAHAMSALKLTLLGDLAPFSKDELDQLVAGCSAASIR</sequence>
<dbReference type="InterPro" id="IPR029056">
    <property type="entry name" value="Ribokinase-like"/>
</dbReference>
<feature type="domain" description="Carbohydrate kinase PfkB" evidence="4">
    <location>
        <begin position="9"/>
        <end position="301"/>
    </location>
</feature>
<protein>
    <submittedName>
        <fullName evidence="5">Sugar kinase</fullName>
    </submittedName>
</protein>
<dbReference type="CDD" id="cd01166">
    <property type="entry name" value="KdgK"/>
    <property type="match status" value="1"/>
</dbReference>
<dbReference type="InterPro" id="IPR052700">
    <property type="entry name" value="Carb_kinase_PfkB-like"/>
</dbReference>
<comment type="similarity">
    <text evidence="1">Belongs to the carbohydrate kinase PfkB family.</text>
</comment>
<reference evidence="5 6" key="1">
    <citation type="submission" date="2017-11" db="EMBL/GenBank/DDBJ databases">
        <title>Evolution of Phototrophy in the Chloroflexi Phylum Driven by Horizontal Gene Transfer.</title>
        <authorList>
            <person name="Ward L.M."/>
            <person name="Hemp J."/>
            <person name="Shih P.M."/>
            <person name="Mcglynn S.E."/>
            <person name="Fischer W."/>
        </authorList>
    </citation>
    <scope>NUCLEOTIDE SEQUENCE [LARGE SCALE GENOMIC DNA]</scope>
    <source>
        <strain evidence="5">JP3_7</strain>
    </source>
</reference>